<dbReference type="SUPFAM" id="SSF46894">
    <property type="entry name" value="C-terminal effector domain of the bipartite response regulators"/>
    <property type="match status" value="1"/>
</dbReference>
<proteinExistence type="predicted"/>
<dbReference type="GO" id="GO:0004803">
    <property type="term" value="F:transposase activity"/>
    <property type="evidence" value="ECO:0007669"/>
    <property type="project" value="TreeGrafter"/>
</dbReference>
<keyword evidence="5" id="KW-1185">Reference proteome</keyword>
<dbReference type="Proteomes" id="UP000279194">
    <property type="component" value="Unassembled WGS sequence"/>
</dbReference>
<keyword evidence="1" id="KW-0805">Transcription regulation</keyword>
<dbReference type="OrthoDB" id="2233481at2"/>
<name>A0A3L9DNG1_9STRE</name>
<dbReference type="GO" id="GO:0006355">
    <property type="term" value="P:regulation of DNA-templated transcription"/>
    <property type="evidence" value="ECO:0007669"/>
    <property type="project" value="InterPro"/>
</dbReference>
<reference evidence="4 5" key="1">
    <citation type="submission" date="2018-10" db="EMBL/GenBank/DDBJ databases">
        <title>Streptococcus hillyeri sp. nov., isolated from equine tracheal sample.</title>
        <authorList>
            <person name="Macfadyen A.C."/>
            <person name="Waller A."/>
            <person name="Paterson G.K."/>
        </authorList>
    </citation>
    <scope>NUCLEOTIDE SEQUENCE [LARGE SCALE GENOMIC DNA]</scope>
    <source>
        <strain evidence="4 5">28462</strain>
    </source>
</reference>
<evidence type="ECO:0000256" key="2">
    <source>
        <dbReference type="ARBA" id="ARBA00023163"/>
    </source>
</evidence>
<evidence type="ECO:0000313" key="5">
    <source>
        <dbReference type="Proteomes" id="UP000279194"/>
    </source>
</evidence>
<dbReference type="InterPro" id="IPR051917">
    <property type="entry name" value="Transposase-Integrase"/>
</dbReference>
<keyword evidence="2" id="KW-0804">Transcription</keyword>
<dbReference type="InterPro" id="IPR016032">
    <property type="entry name" value="Sig_transdc_resp-reg_C-effctor"/>
</dbReference>
<evidence type="ECO:0000256" key="1">
    <source>
        <dbReference type="ARBA" id="ARBA00023015"/>
    </source>
</evidence>
<dbReference type="PANTHER" id="PTHR10948">
    <property type="entry name" value="TRANSPOSASE"/>
    <property type="match status" value="1"/>
</dbReference>
<dbReference type="GO" id="GO:0005829">
    <property type="term" value="C:cytosol"/>
    <property type="evidence" value="ECO:0007669"/>
    <property type="project" value="TreeGrafter"/>
</dbReference>
<dbReference type="Gene3D" id="1.10.10.60">
    <property type="entry name" value="Homeodomain-like"/>
    <property type="match status" value="1"/>
</dbReference>
<comment type="caution">
    <text evidence="4">The sequence shown here is derived from an EMBL/GenBank/DDBJ whole genome shotgun (WGS) entry which is preliminary data.</text>
</comment>
<feature type="domain" description="Transposase IS30-like HTH" evidence="3">
    <location>
        <begin position="9"/>
        <end position="51"/>
    </location>
</feature>
<sequence>MQNYYTPKSKHLTLTERRMIERWLQEGLSNREIARRLAKAPQTIHNEVKRGQVRQ</sequence>
<dbReference type="GO" id="GO:0003677">
    <property type="term" value="F:DNA binding"/>
    <property type="evidence" value="ECO:0007669"/>
    <property type="project" value="InterPro"/>
</dbReference>
<dbReference type="AlphaFoldDB" id="A0A3L9DNG1"/>
<gene>
    <name evidence="4" type="ORF">EAF07_10530</name>
</gene>
<dbReference type="GO" id="GO:0032196">
    <property type="term" value="P:transposition"/>
    <property type="evidence" value="ECO:0007669"/>
    <property type="project" value="TreeGrafter"/>
</dbReference>
<protein>
    <submittedName>
        <fullName evidence="4">IS30 family transposase</fullName>
    </submittedName>
</protein>
<feature type="non-terminal residue" evidence="4">
    <location>
        <position position="55"/>
    </location>
</feature>
<dbReference type="EMBL" id="RCVM01000079">
    <property type="protein sequence ID" value="RLY00612.1"/>
    <property type="molecule type" value="Genomic_DNA"/>
</dbReference>
<evidence type="ECO:0000259" key="3">
    <source>
        <dbReference type="Pfam" id="PF13936"/>
    </source>
</evidence>
<dbReference type="RefSeq" id="WP_142925615.1">
    <property type="nucleotide sequence ID" value="NZ_RCVM01000079.1"/>
</dbReference>
<evidence type="ECO:0000313" key="4">
    <source>
        <dbReference type="EMBL" id="RLY00612.1"/>
    </source>
</evidence>
<dbReference type="Pfam" id="PF13936">
    <property type="entry name" value="HTH_38"/>
    <property type="match status" value="1"/>
</dbReference>
<organism evidence="4 5">
    <name type="scientific">Streptococcus hillyeri</name>
    <dbReference type="NCBI Taxonomy" id="2282420"/>
    <lineage>
        <taxon>Bacteria</taxon>
        <taxon>Bacillati</taxon>
        <taxon>Bacillota</taxon>
        <taxon>Bacilli</taxon>
        <taxon>Lactobacillales</taxon>
        <taxon>Streptococcaceae</taxon>
        <taxon>Streptococcus</taxon>
    </lineage>
</organism>
<accession>A0A3L9DNG1</accession>
<dbReference type="InterPro" id="IPR025246">
    <property type="entry name" value="IS30-like_HTH"/>
</dbReference>
<dbReference type="PANTHER" id="PTHR10948:SF23">
    <property type="entry name" value="TRANSPOSASE INSI FOR INSERTION SEQUENCE ELEMENT IS30A-RELATED"/>
    <property type="match status" value="1"/>
</dbReference>